<feature type="transmembrane region" description="Helical" evidence="8">
    <location>
        <begin position="447"/>
        <end position="468"/>
    </location>
</feature>
<dbReference type="Proteomes" id="UP001623591">
    <property type="component" value="Unassembled WGS sequence"/>
</dbReference>
<comment type="similarity">
    <text evidence="2">Belongs to the multi antimicrobial extrusion (MATE) (TC 2.A.66.1) family.</text>
</comment>
<evidence type="ECO:0000256" key="2">
    <source>
        <dbReference type="ARBA" id="ARBA00010199"/>
    </source>
</evidence>
<evidence type="ECO:0000256" key="6">
    <source>
        <dbReference type="ARBA" id="ARBA00023136"/>
    </source>
</evidence>
<feature type="transmembrane region" description="Helical" evidence="8">
    <location>
        <begin position="416"/>
        <end position="435"/>
    </location>
</feature>
<keyword evidence="10" id="KW-1185">Reference proteome</keyword>
<comment type="caution">
    <text evidence="9">The sequence shown here is derived from an EMBL/GenBank/DDBJ whole genome shotgun (WGS) entry which is preliminary data.</text>
</comment>
<dbReference type="PIRSF" id="PIRSF038958">
    <property type="entry name" value="PG_synth_SpoVB"/>
    <property type="match status" value="1"/>
</dbReference>
<dbReference type="InterPro" id="IPR002797">
    <property type="entry name" value="Polysacc_synth"/>
</dbReference>
<feature type="transmembrane region" description="Helical" evidence="8">
    <location>
        <begin position="389"/>
        <end position="410"/>
    </location>
</feature>
<sequence>MKKDNFFKESLLLTISNLSTGVLGFIFSILLSKELGPEGMGLYGLVMPIYNLFICLICGGMVTAISKVAAIYYGKNDYRNLHRTIKTTIVFDFIIGITIASLFYFLTPFISKNIIKDVRTLNSLKIIAPALIFVALSSILKGFFYGISKVKIPAFIDILEKGVRIAVIVTLINMLKTPSINNTVTVAYISLCIGEFVSLLLLSVFYEADKKRIPYLKTIREGRPQLLFNVLVISLPLCLNGFLSTVLSTISTLIVPRRLISAGLQYNTALSLIGKFSGMAMTIIFFPLLVVNSIATILVPDLSKALDRKDYYALESRIVEVLKIAFLLGMSTFVIGISIPDSLGKLFFNRSDLGPYIKFAACSAPIAFTSSTTFGILNGLGKQGILLRNSLIVSILEVVLLYIFTGISFINIFGYGITLIITSIILLIINTYEIRKYCNISFKTSELIIYLLITLLIYFVVNIINNIISNDFLILKNITIIIFSFLAFFLSISIINEESPL</sequence>
<feature type="transmembrane region" description="Helical" evidence="8">
    <location>
        <begin position="12"/>
        <end position="30"/>
    </location>
</feature>
<dbReference type="PANTHER" id="PTHR43298:SF2">
    <property type="entry name" value="FMN_FAD EXPORTER YEEO-RELATED"/>
    <property type="match status" value="1"/>
</dbReference>
<dbReference type="InterPro" id="IPR024923">
    <property type="entry name" value="PG_synth_SpoVB"/>
</dbReference>
<feature type="transmembrane region" description="Helical" evidence="8">
    <location>
        <begin position="85"/>
        <end position="106"/>
    </location>
</feature>
<evidence type="ECO:0000256" key="7">
    <source>
        <dbReference type="ARBA" id="ARBA00031636"/>
    </source>
</evidence>
<dbReference type="Pfam" id="PF01943">
    <property type="entry name" value="Polysacc_synt"/>
    <property type="match status" value="1"/>
</dbReference>
<evidence type="ECO:0000256" key="5">
    <source>
        <dbReference type="ARBA" id="ARBA00022989"/>
    </source>
</evidence>
<gene>
    <name evidence="9" type="primary">spoVB</name>
    <name evidence="9" type="ORF">ACJDUG_12645</name>
</gene>
<dbReference type="EMBL" id="JBJHZZ010000009">
    <property type="protein sequence ID" value="MFL0247820.1"/>
    <property type="molecule type" value="Genomic_DNA"/>
</dbReference>
<accession>A0ABW8T852</accession>
<feature type="transmembrane region" description="Helical" evidence="8">
    <location>
        <begin position="126"/>
        <end position="146"/>
    </location>
</feature>
<feature type="transmembrane region" description="Helical" evidence="8">
    <location>
        <begin position="356"/>
        <end position="377"/>
    </location>
</feature>
<feature type="transmembrane region" description="Helical" evidence="8">
    <location>
        <begin position="276"/>
        <end position="300"/>
    </location>
</feature>
<evidence type="ECO:0000256" key="1">
    <source>
        <dbReference type="ARBA" id="ARBA00004141"/>
    </source>
</evidence>
<dbReference type="PANTHER" id="PTHR43298">
    <property type="entry name" value="MULTIDRUG RESISTANCE PROTEIN NORM-RELATED"/>
    <property type="match status" value="1"/>
</dbReference>
<feature type="transmembrane region" description="Helical" evidence="8">
    <location>
        <begin position="50"/>
        <end position="73"/>
    </location>
</feature>
<dbReference type="RefSeq" id="WP_406770250.1">
    <property type="nucleotide sequence ID" value="NZ_JBJHZZ010000009.1"/>
</dbReference>
<feature type="transmembrane region" description="Helical" evidence="8">
    <location>
        <begin position="158"/>
        <end position="175"/>
    </location>
</feature>
<evidence type="ECO:0000313" key="9">
    <source>
        <dbReference type="EMBL" id="MFL0247820.1"/>
    </source>
</evidence>
<proteinExistence type="inferred from homology"/>
<dbReference type="InterPro" id="IPR050222">
    <property type="entry name" value="MATE_MdtK"/>
</dbReference>
<keyword evidence="4 8" id="KW-0812">Transmembrane</keyword>
<feature type="transmembrane region" description="Helical" evidence="8">
    <location>
        <begin position="226"/>
        <end position="256"/>
    </location>
</feature>
<keyword evidence="6 8" id="KW-0472">Membrane</keyword>
<name>A0ABW8T852_9CLOT</name>
<evidence type="ECO:0000256" key="4">
    <source>
        <dbReference type="ARBA" id="ARBA00022692"/>
    </source>
</evidence>
<organism evidence="9 10">
    <name type="scientific">Candidatus Clostridium stratigraminis</name>
    <dbReference type="NCBI Taxonomy" id="3381661"/>
    <lineage>
        <taxon>Bacteria</taxon>
        <taxon>Bacillati</taxon>
        <taxon>Bacillota</taxon>
        <taxon>Clostridia</taxon>
        <taxon>Eubacteriales</taxon>
        <taxon>Clostridiaceae</taxon>
        <taxon>Clostridium</taxon>
    </lineage>
</organism>
<feature type="transmembrane region" description="Helical" evidence="8">
    <location>
        <begin position="474"/>
        <end position="495"/>
    </location>
</feature>
<dbReference type="InterPro" id="IPR014249">
    <property type="entry name" value="Spore_V_B"/>
</dbReference>
<protein>
    <recommendedName>
        <fullName evidence="7">Multidrug-efflux transporter</fullName>
    </recommendedName>
</protein>
<evidence type="ECO:0000313" key="10">
    <source>
        <dbReference type="Proteomes" id="UP001623591"/>
    </source>
</evidence>
<comment type="subcellular location">
    <subcellularLocation>
        <location evidence="1">Membrane</location>
        <topology evidence="1">Multi-pass membrane protein</topology>
    </subcellularLocation>
</comment>
<feature type="transmembrane region" description="Helical" evidence="8">
    <location>
        <begin position="321"/>
        <end position="340"/>
    </location>
</feature>
<evidence type="ECO:0000256" key="8">
    <source>
        <dbReference type="SAM" id="Phobius"/>
    </source>
</evidence>
<evidence type="ECO:0000256" key="3">
    <source>
        <dbReference type="ARBA" id="ARBA00022448"/>
    </source>
</evidence>
<keyword evidence="3" id="KW-0813">Transport</keyword>
<feature type="transmembrane region" description="Helical" evidence="8">
    <location>
        <begin position="187"/>
        <end position="206"/>
    </location>
</feature>
<reference evidence="9 10" key="1">
    <citation type="submission" date="2024-11" db="EMBL/GenBank/DDBJ databases">
        <authorList>
            <person name="Heng Y.C."/>
            <person name="Lim A.C.H."/>
            <person name="Lee J.K.Y."/>
            <person name="Kittelmann S."/>
        </authorList>
    </citation>
    <scope>NUCLEOTIDE SEQUENCE [LARGE SCALE GENOMIC DNA]</scope>
    <source>
        <strain evidence="9 10">WILCCON 0185</strain>
    </source>
</reference>
<keyword evidence="5 8" id="KW-1133">Transmembrane helix</keyword>
<dbReference type="NCBIfam" id="TIGR02900">
    <property type="entry name" value="spore_V_B"/>
    <property type="match status" value="1"/>
</dbReference>